<sequence>MSTSPPMNTESSEQNEPQQHSRLSSSSSTEDLSKAIVFKGLDEPLDISYPEDDNNPIDLDQTVDFSSLGKSQRGEAKASMLQEDEAKVVMLQRKLKLLCRGRKLLEAVAVV</sequence>
<feature type="region of interest" description="Disordered" evidence="1">
    <location>
        <begin position="45"/>
        <end position="77"/>
    </location>
</feature>
<protein>
    <submittedName>
        <fullName evidence="2">Uncharacterized protein</fullName>
    </submittedName>
</protein>
<accession>A0A9Q1M2W3</accession>
<dbReference type="EMBL" id="JAJAGQ010000010">
    <property type="protein sequence ID" value="KAJ8550757.1"/>
    <property type="molecule type" value="Genomic_DNA"/>
</dbReference>
<evidence type="ECO:0000256" key="1">
    <source>
        <dbReference type="SAM" id="MobiDB-lite"/>
    </source>
</evidence>
<gene>
    <name evidence="2" type="ORF">K7X08_000127</name>
</gene>
<dbReference type="Proteomes" id="UP001152561">
    <property type="component" value="Unassembled WGS sequence"/>
</dbReference>
<feature type="compositionally biased region" description="Acidic residues" evidence="1">
    <location>
        <begin position="45"/>
        <end position="55"/>
    </location>
</feature>
<feature type="region of interest" description="Disordered" evidence="1">
    <location>
        <begin position="1"/>
        <end position="30"/>
    </location>
</feature>
<feature type="compositionally biased region" description="Polar residues" evidence="1">
    <location>
        <begin position="1"/>
        <end position="23"/>
    </location>
</feature>
<evidence type="ECO:0000313" key="2">
    <source>
        <dbReference type="EMBL" id="KAJ8550757.1"/>
    </source>
</evidence>
<keyword evidence="3" id="KW-1185">Reference proteome</keyword>
<comment type="caution">
    <text evidence="2">The sequence shown here is derived from an EMBL/GenBank/DDBJ whole genome shotgun (WGS) entry which is preliminary data.</text>
</comment>
<organism evidence="2 3">
    <name type="scientific">Anisodus acutangulus</name>
    <dbReference type="NCBI Taxonomy" id="402998"/>
    <lineage>
        <taxon>Eukaryota</taxon>
        <taxon>Viridiplantae</taxon>
        <taxon>Streptophyta</taxon>
        <taxon>Embryophyta</taxon>
        <taxon>Tracheophyta</taxon>
        <taxon>Spermatophyta</taxon>
        <taxon>Magnoliopsida</taxon>
        <taxon>eudicotyledons</taxon>
        <taxon>Gunneridae</taxon>
        <taxon>Pentapetalae</taxon>
        <taxon>asterids</taxon>
        <taxon>lamiids</taxon>
        <taxon>Solanales</taxon>
        <taxon>Solanaceae</taxon>
        <taxon>Solanoideae</taxon>
        <taxon>Hyoscyameae</taxon>
        <taxon>Anisodus</taxon>
    </lineage>
</organism>
<dbReference type="AlphaFoldDB" id="A0A9Q1M2W3"/>
<name>A0A9Q1M2W3_9SOLA</name>
<evidence type="ECO:0000313" key="3">
    <source>
        <dbReference type="Proteomes" id="UP001152561"/>
    </source>
</evidence>
<reference evidence="3" key="1">
    <citation type="journal article" date="2023" name="Proc. Natl. Acad. Sci. U.S.A.">
        <title>Genomic and structural basis for evolution of tropane alkaloid biosynthesis.</title>
        <authorList>
            <person name="Wanga Y.-J."/>
            <person name="Taina T."/>
            <person name="Yua J.-Y."/>
            <person name="Lia J."/>
            <person name="Xua B."/>
            <person name="Chenc J."/>
            <person name="D'Auriad J.C."/>
            <person name="Huanga J.-P."/>
            <person name="Huanga S.-X."/>
        </authorList>
    </citation>
    <scope>NUCLEOTIDE SEQUENCE [LARGE SCALE GENOMIC DNA]</scope>
    <source>
        <strain evidence="3">cv. KIB-2019</strain>
    </source>
</reference>
<proteinExistence type="predicted"/>